<dbReference type="GO" id="GO:0070124">
    <property type="term" value="P:mitochondrial translational initiation"/>
    <property type="evidence" value="ECO:0007669"/>
    <property type="project" value="TreeGrafter"/>
</dbReference>
<keyword evidence="2" id="KW-0396">Initiation factor</keyword>
<dbReference type="GO" id="GO:0043022">
    <property type="term" value="F:ribosome binding"/>
    <property type="evidence" value="ECO:0007669"/>
    <property type="project" value="TreeGrafter"/>
</dbReference>
<keyword evidence="6" id="KW-1185">Reference proteome</keyword>
<dbReference type="InterPro" id="IPR036788">
    <property type="entry name" value="T_IF-3_C_sf"/>
</dbReference>
<dbReference type="GO" id="GO:0005739">
    <property type="term" value="C:mitochondrion"/>
    <property type="evidence" value="ECO:0007669"/>
    <property type="project" value="TreeGrafter"/>
</dbReference>
<accession>A0A2C5XQL3</accession>
<keyword evidence="3" id="KW-0648">Protein biosynthesis</keyword>
<dbReference type="GO" id="GO:0003743">
    <property type="term" value="F:translation initiation factor activity"/>
    <property type="evidence" value="ECO:0007669"/>
    <property type="project" value="UniProtKB-KW"/>
</dbReference>
<dbReference type="InterPro" id="IPR019814">
    <property type="entry name" value="Translation_initiation_fac_3_N"/>
</dbReference>
<dbReference type="InterPro" id="IPR001288">
    <property type="entry name" value="Translation_initiation_fac_3"/>
</dbReference>
<feature type="domain" description="Translation initiation factor 3 N-terminal" evidence="4">
    <location>
        <begin position="57"/>
        <end position="117"/>
    </location>
</feature>
<dbReference type="Gene3D" id="3.30.110.10">
    <property type="entry name" value="Translation initiation factor 3 (IF-3), C-terminal domain"/>
    <property type="match status" value="1"/>
</dbReference>
<evidence type="ECO:0000259" key="4">
    <source>
        <dbReference type="Pfam" id="PF05198"/>
    </source>
</evidence>
<organism evidence="5 6">
    <name type="scientific">Ophiocordyceps australis</name>
    <dbReference type="NCBI Taxonomy" id="1399860"/>
    <lineage>
        <taxon>Eukaryota</taxon>
        <taxon>Fungi</taxon>
        <taxon>Dikarya</taxon>
        <taxon>Ascomycota</taxon>
        <taxon>Pezizomycotina</taxon>
        <taxon>Sordariomycetes</taxon>
        <taxon>Hypocreomycetidae</taxon>
        <taxon>Hypocreales</taxon>
        <taxon>Ophiocordycipitaceae</taxon>
        <taxon>Ophiocordyceps</taxon>
    </lineage>
</organism>
<protein>
    <recommendedName>
        <fullName evidence="4">Translation initiation factor 3 N-terminal domain-containing protein</fullName>
    </recommendedName>
</protein>
<dbReference type="GO" id="GO:0032790">
    <property type="term" value="P:ribosome disassembly"/>
    <property type="evidence" value="ECO:0007669"/>
    <property type="project" value="TreeGrafter"/>
</dbReference>
<dbReference type="PANTHER" id="PTHR10938">
    <property type="entry name" value="TRANSLATION INITIATION FACTOR IF-3"/>
    <property type="match status" value="1"/>
</dbReference>
<evidence type="ECO:0000256" key="2">
    <source>
        <dbReference type="ARBA" id="ARBA00022540"/>
    </source>
</evidence>
<name>A0A2C5XQL3_9HYPO</name>
<dbReference type="Pfam" id="PF05198">
    <property type="entry name" value="IF3_N"/>
    <property type="match status" value="1"/>
</dbReference>
<evidence type="ECO:0000256" key="1">
    <source>
        <dbReference type="ARBA" id="ARBA00005439"/>
    </source>
</evidence>
<comment type="caution">
    <text evidence="5">The sequence shown here is derived from an EMBL/GenBank/DDBJ whole genome shotgun (WGS) entry which is preliminary data.</text>
</comment>
<comment type="similarity">
    <text evidence="1">Belongs to the IF-3 family.</text>
</comment>
<dbReference type="PANTHER" id="PTHR10938:SF0">
    <property type="entry name" value="TRANSLATION INITIATION FACTOR IF-3, MITOCHONDRIAL"/>
    <property type="match status" value="1"/>
</dbReference>
<evidence type="ECO:0000256" key="3">
    <source>
        <dbReference type="ARBA" id="ARBA00022917"/>
    </source>
</evidence>
<dbReference type="SUPFAM" id="SSF55200">
    <property type="entry name" value="Translation initiation factor IF3, C-terminal domain"/>
    <property type="match status" value="1"/>
</dbReference>
<dbReference type="EMBL" id="NJEU01002030">
    <property type="protein sequence ID" value="PHH58747.1"/>
    <property type="molecule type" value="Genomic_DNA"/>
</dbReference>
<reference evidence="5 6" key="1">
    <citation type="submission" date="2017-06" db="EMBL/GenBank/DDBJ databases">
        <title>Ant-infecting Ophiocordyceps genomes reveal a high diversity of potential behavioral manipulation genes and a possible major role for enterotoxins.</title>
        <authorList>
            <person name="De Bekker C."/>
            <person name="Evans H.C."/>
            <person name="Brachmann A."/>
            <person name="Hughes D.P."/>
        </authorList>
    </citation>
    <scope>NUCLEOTIDE SEQUENCE [LARGE SCALE GENOMIC DNA]</scope>
    <source>
        <strain evidence="5 6">1348a</strain>
    </source>
</reference>
<sequence length="230" mass="25829">MKCPRLGYLSHLFPPRRGHDGMRLLLLASLATQRRYSSIRGSSTPKAPIRRQLQDLEIQERTIMVIDGDGPPDGPFRTAEVLSRLANHENLIMLQRAKNDRPAVCKIVTQAALQEQREADAAKQRQAAIKAGLDKKLKELELTWGIADHDLGIKMRQLKGFLEKGHRVEVLLGKRRKGGSKARVGDEARETAVQRVRRAVEEVGGMETRTESRSQGTVRLFVEGKKEKAL</sequence>
<dbReference type="AlphaFoldDB" id="A0A2C5XQL3"/>
<dbReference type="Proteomes" id="UP000224854">
    <property type="component" value="Unassembled WGS sequence"/>
</dbReference>
<gene>
    <name evidence="5" type="ORF">CDD82_2746</name>
</gene>
<dbReference type="OrthoDB" id="21573at2759"/>
<evidence type="ECO:0000313" key="5">
    <source>
        <dbReference type="EMBL" id="PHH58747.1"/>
    </source>
</evidence>
<proteinExistence type="inferred from homology"/>
<evidence type="ECO:0000313" key="6">
    <source>
        <dbReference type="Proteomes" id="UP000224854"/>
    </source>
</evidence>